<keyword evidence="8 13" id="KW-0067">ATP-binding</keyword>
<dbReference type="SUPFAM" id="SSF56112">
    <property type="entry name" value="Protein kinase-like (PK-like)"/>
    <property type="match status" value="1"/>
</dbReference>
<gene>
    <name evidence="15" type="ORF">A2U01_0018485</name>
</gene>
<evidence type="ECO:0000256" key="7">
    <source>
        <dbReference type="ARBA" id="ARBA00022777"/>
    </source>
</evidence>
<keyword evidence="3" id="KW-0597">Phosphoprotein</keyword>
<evidence type="ECO:0000313" key="16">
    <source>
        <dbReference type="EMBL" id="MCI03285.1"/>
    </source>
</evidence>
<evidence type="ECO:0000256" key="12">
    <source>
        <dbReference type="ARBA" id="ARBA00048679"/>
    </source>
</evidence>
<comment type="catalytic activity">
    <reaction evidence="12">
        <text>L-seryl-[protein] + ATP = O-phospho-L-seryl-[protein] + ADP + H(+)</text>
        <dbReference type="Rhea" id="RHEA:17989"/>
        <dbReference type="Rhea" id="RHEA-COMP:9863"/>
        <dbReference type="Rhea" id="RHEA-COMP:11604"/>
        <dbReference type="ChEBI" id="CHEBI:15378"/>
        <dbReference type="ChEBI" id="CHEBI:29999"/>
        <dbReference type="ChEBI" id="CHEBI:30616"/>
        <dbReference type="ChEBI" id="CHEBI:83421"/>
        <dbReference type="ChEBI" id="CHEBI:456216"/>
        <dbReference type="EC" id="2.7.11.1"/>
    </reaction>
</comment>
<name>A0A392NXR8_9FABA</name>
<comment type="caution">
    <text evidence="16">The sequence shown here is derived from an EMBL/GenBank/DDBJ whole genome shotgun (WGS) entry which is preliminary data.</text>
</comment>
<dbReference type="AlphaFoldDB" id="A0A392NXR8"/>
<feature type="transmembrane region" description="Helical" evidence="14">
    <location>
        <begin position="22"/>
        <end position="46"/>
    </location>
</feature>
<dbReference type="GO" id="GO:0016020">
    <property type="term" value="C:membrane"/>
    <property type="evidence" value="ECO:0007669"/>
    <property type="project" value="UniProtKB-SubCell"/>
</dbReference>
<evidence type="ECO:0000313" key="15">
    <source>
        <dbReference type="EMBL" id="MCH97490.1"/>
    </source>
</evidence>
<dbReference type="EMBL" id="LXQA010035082">
    <property type="protein sequence ID" value="MCH97490.1"/>
    <property type="molecule type" value="Genomic_DNA"/>
</dbReference>
<keyword evidence="10 14" id="KW-0472">Membrane</keyword>
<dbReference type="EC" id="2.7.11.1" evidence="2"/>
<proteinExistence type="predicted"/>
<dbReference type="InterPro" id="IPR017441">
    <property type="entry name" value="Protein_kinase_ATP_BS"/>
</dbReference>
<evidence type="ECO:0000256" key="6">
    <source>
        <dbReference type="ARBA" id="ARBA00022741"/>
    </source>
</evidence>
<keyword evidence="5 14" id="KW-0812">Transmembrane</keyword>
<dbReference type="Gene3D" id="3.30.200.20">
    <property type="entry name" value="Phosphorylase Kinase, domain 1"/>
    <property type="match status" value="1"/>
</dbReference>
<keyword evidence="6 13" id="KW-0547">Nucleotide-binding</keyword>
<organism evidence="16 17">
    <name type="scientific">Trifolium medium</name>
    <dbReference type="NCBI Taxonomy" id="97028"/>
    <lineage>
        <taxon>Eukaryota</taxon>
        <taxon>Viridiplantae</taxon>
        <taxon>Streptophyta</taxon>
        <taxon>Embryophyta</taxon>
        <taxon>Tracheophyta</taxon>
        <taxon>Spermatophyta</taxon>
        <taxon>Magnoliopsida</taxon>
        <taxon>eudicotyledons</taxon>
        <taxon>Gunneridae</taxon>
        <taxon>Pentapetalae</taxon>
        <taxon>rosids</taxon>
        <taxon>fabids</taxon>
        <taxon>Fabales</taxon>
        <taxon>Fabaceae</taxon>
        <taxon>Papilionoideae</taxon>
        <taxon>50 kb inversion clade</taxon>
        <taxon>NPAAA clade</taxon>
        <taxon>Hologalegina</taxon>
        <taxon>IRL clade</taxon>
        <taxon>Trifolieae</taxon>
        <taxon>Trifolium</taxon>
    </lineage>
</organism>
<evidence type="ECO:0000256" key="9">
    <source>
        <dbReference type="ARBA" id="ARBA00022989"/>
    </source>
</evidence>
<evidence type="ECO:0000256" key="4">
    <source>
        <dbReference type="ARBA" id="ARBA00022679"/>
    </source>
</evidence>
<evidence type="ECO:0000256" key="13">
    <source>
        <dbReference type="PROSITE-ProRule" id="PRU10141"/>
    </source>
</evidence>
<evidence type="ECO:0000256" key="14">
    <source>
        <dbReference type="SAM" id="Phobius"/>
    </source>
</evidence>
<dbReference type="GO" id="GO:0005524">
    <property type="term" value="F:ATP binding"/>
    <property type="evidence" value="ECO:0007669"/>
    <property type="project" value="UniProtKB-UniRule"/>
</dbReference>
<evidence type="ECO:0000256" key="10">
    <source>
        <dbReference type="ARBA" id="ARBA00023136"/>
    </source>
</evidence>
<dbReference type="EMBL" id="LXQA010051695">
    <property type="protein sequence ID" value="MCI03285.1"/>
    <property type="molecule type" value="Genomic_DNA"/>
</dbReference>
<evidence type="ECO:0000256" key="5">
    <source>
        <dbReference type="ARBA" id="ARBA00022692"/>
    </source>
</evidence>
<evidence type="ECO:0000313" key="17">
    <source>
        <dbReference type="Proteomes" id="UP000265520"/>
    </source>
</evidence>
<evidence type="ECO:0000256" key="2">
    <source>
        <dbReference type="ARBA" id="ARBA00012513"/>
    </source>
</evidence>
<evidence type="ECO:0000256" key="11">
    <source>
        <dbReference type="ARBA" id="ARBA00047899"/>
    </source>
</evidence>
<reference evidence="16 17" key="1">
    <citation type="journal article" date="2018" name="Front. Plant Sci.">
        <title>Red Clover (Trifolium pratense) and Zigzag Clover (T. medium) - A Picture of Genomic Similarities and Differences.</title>
        <authorList>
            <person name="Dluhosova J."/>
            <person name="Istvanek J."/>
            <person name="Nedelnik J."/>
            <person name="Repkova J."/>
        </authorList>
    </citation>
    <scope>NUCLEOTIDE SEQUENCE [LARGE SCALE GENOMIC DNA]</scope>
    <source>
        <strain evidence="16">10/8</strain>
        <strain evidence="17">cv. 10/8</strain>
        <tissue evidence="16">Leaf</tissue>
    </source>
</reference>
<protein>
    <recommendedName>
        <fullName evidence="2">non-specific serine/threonine protein kinase</fullName>
        <ecNumber evidence="2">2.7.11.1</ecNumber>
    </recommendedName>
</protein>
<evidence type="ECO:0000256" key="3">
    <source>
        <dbReference type="ARBA" id="ARBA00022553"/>
    </source>
</evidence>
<accession>A0A392NXR8</accession>
<sequence>MSSKNSLDVELSKTSFLGLKRWVLIGIGFGAFIVVFLCILYIWVLFRRKSRGRRSLDKSQIPNVSKDINVDKVAVQNSHVQHGNTFVPDDNNSDKISIHMRTSKLSDPDSASHCSSVYHHERGLSALSWEEGSSGNYKKQSTLSYGGGPMASPSPLIGLPEFSHLGWGHWFTLRDLEQATNCFSAENVLGEGGYGVVYKGRLINGTEVAVKKLLNNL</sequence>
<comment type="subcellular location">
    <subcellularLocation>
        <location evidence="1">Membrane</location>
        <topology evidence="1">Single-pass membrane protein</topology>
    </subcellularLocation>
</comment>
<dbReference type="InterPro" id="IPR011009">
    <property type="entry name" value="Kinase-like_dom_sf"/>
</dbReference>
<keyword evidence="17" id="KW-1185">Reference proteome</keyword>
<keyword evidence="4" id="KW-0808">Transferase</keyword>
<dbReference type="InterPro" id="IPR052232">
    <property type="entry name" value="RLK_Ser/Thr-Kinase"/>
</dbReference>
<comment type="catalytic activity">
    <reaction evidence="11">
        <text>L-threonyl-[protein] + ATP = O-phospho-L-threonyl-[protein] + ADP + H(+)</text>
        <dbReference type="Rhea" id="RHEA:46608"/>
        <dbReference type="Rhea" id="RHEA-COMP:11060"/>
        <dbReference type="Rhea" id="RHEA-COMP:11605"/>
        <dbReference type="ChEBI" id="CHEBI:15378"/>
        <dbReference type="ChEBI" id="CHEBI:30013"/>
        <dbReference type="ChEBI" id="CHEBI:30616"/>
        <dbReference type="ChEBI" id="CHEBI:61977"/>
        <dbReference type="ChEBI" id="CHEBI:456216"/>
        <dbReference type="EC" id="2.7.11.1"/>
    </reaction>
</comment>
<feature type="binding site" evidence="13">
    <location>
        <position position="212"/>
    </location>
    <ligand>
        <name>ATP</name>
        <dbReference type="ChEBI" id="CHEBI:30616"/>
    </ligand>
</feature>
<keyword evidence="16" id="KW-0675">Receptor</keyword>
<dbReference type="Proteomes" id="UP000265520">
    <property type="component" value="Unassembled WGS sequence"/>
</dbReference>
<keyword evidence="7 16" id="KW-0418">Kinase</keyword>
<dbReference type="PROSITE" id="PS00107">
    <property type="entry name" value="PROTEIN_KINASE_ATP"/>
    <property type="match status" value="1"/>
</dbReference>
<keyword evidence="9 14" id="KW-1133">Transmembrane helix</keyword>
<evidence type="ECO:0000256" key="1">
    <source>
        <dbReference type="ARBA" id="ARBA00004167"/>
    </source>
</evidence>
<evidence type="ECO:0000256" key="8">
    <source>
        <dbReference type="ARBA" id="ARBA00022840"/>
    </source>
</evidence>
<dbReference type="PANTHER" id="PTHR47984:SF4">
    <property type="entry name" value="OS01G0631700 PROTEIN"/>
    <property type="match status" value="1"/>
</dbReference>
<dbReference type="GO" id="GO:0004674">
    <property type="term" value="F:protein serine/threonine kinase activity"/>
    <property type="evidence" value="ECO:0007669"/>
    <property type="project" value="UniProtKB-EC"/>
</dbReference>
<dbReference type="PANTHER" id="PTHR47984">
    <property type="entry name" value="OS01G0323000 PROTEIN"/>
    <property type="match status" value="1"/>
</dbReference>